<keyword evidence="1" id="KW-0812">Transmembrane</keyword>
<dbReference type="InterPro" id="IPR002656">
    <property type="entry name" value="Acyl_transf_3_dom"/>
</dbReference>
<keyword evidence="3" id="KW-0012">Acyltransferase</keyword>
<evidence type="ECO:0000313" key="3">
    <source>
        <dbReference type="EMBL" id="SHG27027.1"/>
    </source>
</evidence>
<keyword evidence="3" id="KW-0808">Transferase</keyword>
<feature type="transmembrane region" description="Helical" evidence="1">
    <location>
        <begin position="348"/>
        <end position="369"/>
    </location>
</feature>
<reference evidence="4" key="1">
    <citation type="submission" date="2016-11" db="EMBL/GenBank/DDBJ databases">
        <authorList>
            <person name="Varghese N."/>
            <person name="Submissions S."/>
        </authorList>
    </citation>
    <scope>NUCLEOTIDE SEQUENCE [LARGE SCALE GENOMIC DNA]</scope>
    <source>
        <strain evidence="4">DSM 27370</strain>
    </source>
</reference>
<feature type="domain" description="Acyltransferase 3" evidence="2">
    <location>
        <begin position="16"/>
        <end position="362"/>
    </location>
</feature>
<protein>
    <submittedName>
        <fullName evidence="3">Peptidoglycan/LPS O-acetylase OafA/YrhL, contains acyltransferase and SGNH-hydrolase domains</fullName>
    </submittedName>
</protein>
<dbReference type="EMBL" id="FQUC01000019">
    <property type="protein sequence ID" value="SHG27027.1"/>
    <property type="molecule type" value="Genomic_DNA"/>
</dbReference>
<gene>
    <name evidence="3" type="ORF">SAMN05444362_11961</name>
</gene>
<keyword evidence="4" id="KW-1185">Reference proteome</keyword>
<feature type="transmembrane region" description="Helical" evidence="1">
    <location>
        <begin position="95"/>
        <end position="116"/>
    </location>
</feature>
<dbReference type="GO" id="GO:0009103">
    <property type="term" value="P:lipopolysaccharide biosynthetic process"/>
    <property type="evidence" value="ECO:0007669"/>
    <property type="project" value="TreeGrafter"/>
</dbReference>
<keyword evidence="1" id="KW-0472">Membrane</keyword>
<evidence type="ECO:0000313" key="4">
    <source>
        <dbReference type="Proteomes" id="UP000184480"/>
    </source>
</evidence>
<dbReference type="GO" id="GO:0016020">
    <property type="term" value="C:membrane"/>
    <property type="evidence" value="ECO:0007669"/>
    <property type="project" value="TreeGrafter"/>
</dbReference>
<accession>A0A1M5IFJ4</accession>
<organism evidence="3 4">
    <name type="scientific">Dysgonomonas macrotermitis</name>
    <dbReference type="NCBI Taxonomy" id="1346286"/>
    <lineage>
        <taxon>Bacteria</taxon>
        <taxon>Pseudomonadati</taxon>
        <taxon>Bacteroidota</taxon>
        <taxon>Bacteroidia</taxon>
        <taxon>Bacteroidales</taxon>
        <taxon>Dysgonomonadaceae</taxon>
        <taxon>Dysgonomonas</taxon>
    </lineage>
</organism>
<keyword evidence="1" id="KW-1133">Transmembrane helix</keyword>
<dbReference type="OrthoDB" id="9796461at2"/>
<proteinExistence type="predicted"/>
<dbReference type="InterPro" id="IPR050879">
    <property type="entry name" value="Acyltransferase_3"/>
</dbReference>
<feature type="transmembrane region" description="Helical" evidence="1">
    <location>
        <begin position="207"/>
        <end position="229"/>
    </location>
</feature>
<dbReference type="GO" id="GO:0016747">
    <property type="term" value="F:acyltransferase activity, transferring groups other than amino-acyl groups"/>
    <property type="evidence" value="ECO:0007669"/>
    <property type="project" value="InterPro"/>
</dbReference>
<dbReference type="PANTHER" id="PTHR23028">
    <property type="entry name" value="ACETYLTRANSFERASE"/>
    <property type="match status" value="1"/>
</dbReference>
<dbReference type="STRING" id="1346286.SAMN05444362_11961"/>
<dbReference type="Proteomes" id="UP000184480">
    <property type="component" value="Unassembled WGS sequence"/>
</dbReference>
<feature type="transmembrane region" description="Helical" evidence="1">
    <location>
        <begin position="281"/>
        <end position="302"/>
    </location>
</feature>
<evidence type="ECO:0000259" key="2">
    <source>
        <dbReference type="Pfam" id="PF01757"/>
    </source>
</evidence>
<name>A0A1M5IFJ4_9BACT</name>
<dbReference type="Pfam" id="PF01757">
    <property type="entry name" value="Acyl_transf_3"/>
    <property type="match status" value="1"/>
</dbReference>
<feature type="transmembrane region" description="Helical" evidence="1">
    <location>
        <begin position="180"/>
        <end position="201"/>
    </location>
</feature>
<dbReference type="RefSeq" id="WP_062178630.1">
    <property type="nucleotide sequence ID" value="NZ_BBXL01000005.1"/>
</dbReference>
<keyword evidence="3" id="KW-0378">Hydrolase</keyword>
<feature type="transmembrane region" description="Helical" evidence="1">
    <location>
        <begin position="51"/>
        <end position="75"/>
    </location>
</feature>
<evidence type="ECO:0000256" key="1">
    <source>
        <dbReference type="SAM" id="Phobius"/>
    </source>
</evidence>
<feature type="transmembrane region" description="Helical" evidence="1">
    <location>
        <begin position="249"/>
        <end position="269"/>
    </location>
</feature>
<feature type="transmembrane region" description="Helical" evidence="1">
    <location>
        <begin position="314"/>
        <end position="333"/>
    </location>
</feature>
<feature type="transmembrane region" description="Helical" evidence="1">
    <location>
        <begin position="128"/>
        <end position="149"/>
    </location>
</feature>
<feature type="transmembrane region" description="Helical" evidence="1">
    <location>
        <begin position="12"/>
        <end position="30"/>
    </location>
</feature>
<sequence length="378" mass="44128">MNENQQGLYTNITYFKGLNTLRFFAAYLVVIHHSESMKLKNAIGSLGSLSLLQNGGNAVTFFFVLSGFLITYILLKERKNTETVKVKNFYRKRVLRIWPLYFLLVFLGAVIIPFLIQQFQIDYKVPYTLSEVWLYFLLFFPGLVTFYYGHHMLEPLWSIGVEEVFYLIWAPLFKFIRKNILGLLIGVIVVKALLSIIPFFIDMPDLYTFLVNMLKFEAMAVGGLGAYFIFRAKRNLNTLYCYKKPVQVIVYLILFIFIIFDTNILYPFWDVVFETPVLSPLIVNFLFLYLIVGVSMISGNIIKLENKFFSYLGEISYGIYMYHITVISAVILLLKKLPVSFGFYPRNILFYVLVTVGTILVAHLSKKYFENYFLRMKK</sequence>
<dbReference type="PANTHER" id="PTHR23028:SF53">
    <property type="entry name" value="ACYL_TRANSF_3 DOMAIN-CONTAINING PROTEIN"/>
    <property type="match status" value="1"/>
</dbReference>
<dbReference type="GO" id="GO:0016787">
    <property type="term" value="F:hydrolase activity"/>
    <property type="evidence" value="ECO:0007669"/>
    <property type="project" value="UniProtKB-KW"/>
</dbReference>
<dbReference type="AlphaFoldDB" id="A0A1M5IFJ4"/>